<feature type="transmembrane region" description="Helical" evidence="9">
    <location>
        <begin position="158"/>
        <end position="181"/>
    </location>
</feature>
<evidence type="ECO:0000313" key="11">
    <source>
        <dbReference type="EMBL" id="MFC4077420.1"/>
    </source>
</evidence>
<keyword evidence="8 9" id="KW-0472">Membrane</keyword>
<keyword evidence="5 9" id="KW-0812">Transmembrane</keyword>
<dbReference type="NCBIfam" id="TIGR01726">
    <property type="entry name" value="HEQRo_perm_3TM"/>
    <property type="match status" value="1"/>
</dbReference>
<dbReference type="EMBL" id="JBHSAP010000015">
    <property type="protein sequence ID" value="MFC4077420.1"/>
    <property type="molecule type" value="Genomic_DNA"/>
</dbReference>
<dbReference type="CDD" id="cd06261">
    <property type="entry name" value="TM_PBP2"/>
    <property type="match status" value="1"/>
</dbReference>
<dbReference type="PANTHER" id="PTHR30614">
    <property type="entry name" value="MEMBRANE COMPONENT OF AMINO ACID ABC TRANSPORTER"/>
    <property type="match status" value="1"/>
</dbReference>
<evidence type="ECO:0000256" key="7">
    <source>
        <dbReference type="ARBA" id="ARBA00022989"/>
    </source>
</evidence>
<accession>A0ABV8JG59</accession>
<dbReference type="InterPro" id="IPR043429">
    <property type="entry name" value="ArtM/GltK/GlnP/TcyL/YhdX-like"/>
</dbReference>
<comment type="similarity">
    <text evidence="2">Belongs to the binding-protein-dependent transport system permease family. HisMQ subfamily.</text>
</comment>
<evidence type="ECO:0000259" key="10">
    <source>
        <dbReference type="PROSITE" id="PS50928"/>
    </source>
</evidence>
<sequence length="225" mass="25522">MDWSVIVEYRNYFIQGVINTALLTTVAVLIGLLIGLSVGLMRLSRKRWIQWPAKVYVDIFRGTPLLLQILFIHFAVIPTIWEDGLHLVPPDALFSGFVALSLNAGAYISEIFRGGIQSIEKGQMEAARSLGMSHWQAMRLVILPQAFKRMLPPLGNEFIALLKDSSLVAIIAVNDLTYAAFATAKNTWVRWTPYITAGILYFLLTYLLSRVVYLLEKRYRTDVER</sequence>
<keyword evidence="12" id="KW-1185">Reference proteome</keyword>
<evidence type="ECO:0000256" key="5">
    <source>
        <dbReference type="ARBA" id="ARBA00022692"/>
    </source>
</evidence>
<protein>
    <submittedName>
        <fullName evidence="11">Amino acid ABC transporter permease</fullName>
    </submittedName>
</protein>
<evidence type="ECO:0000313" key="12">
    <source>
        <dbReference type="Proteomes" id="UP001595843"/>
    </source>
</evidence>
<dbReference type="Gene3D" id="1.10.3720.10">
    <property type="entry name" value="MetI-like"/>
    <property type="match status" value="1"/>
</dbReference>
<gene>
    <name evidence="11" type="ORF">ACFOUO_11475</name>
</gene>
<dbReference type="PANTHER" id="PTHR30614:SF20">
    <property type="entry name" value="GLUTAMINE TRANSPORT SYSTEM PERMEASE PROTEIN GLNP"/>
    <property type="match status" value="1"/>
</dbReference>
<evidence type="ECO:0000256" key="2">
    <source>
        <dbReference type="ARBA" id="ARBA00010072"/>
    </source>
</evidence>
<keyword evidence="6" id="KW-0029">Amino-acid transport</keyword>
<organism evidence="11 12">
    <name type="scientific">Salinithrix halophila</name>
    <dbReference type="NCBI Taxonomy" id="1485204"/>
    <lineage>
        <taxon>Bacteria</taxon>
        <taxon>Bacillati</taxon>
        <taxon>Bacillota</taxon>
        <taxon>Bacilli</taxon>
        <taxon>Bacillales</taxon>
        <taxon>Thermoactinomycetaceae</taxon>
        <taxon>Salinithrix</taxon>
    </lineage>
</organism>
<dbReference type="InterPro" id="IPR010065">
    <property type="entry name" value="AA_ABC_transptr_permease_3TM"/>
</dbReference>
<feature type="transmembrane region" description="Helical" evidence="9">
    <location>
        <begin position="12"/>
        <end position="38"/>
    </location>
</feature>
<feature type="transmembrane region" description="Helical" evidence="9">
    <location>
        <begin position="93"/>
        <end position="112"/>
    </location>
</feature>
<dbReference type="Proteomes" id="UP001595843">
    <property type="component" value="Unassembled WGS sequence"/>
</dbReference>
<dbReference type="PROSITE" id="PS50928">
    <property type="entry name" value="ABC_TM1"/>
    <property type="match status" value="1"/>
</dbReference>
<evidence type="ECO:0000256" key="4">
    <source>
        <dbReference type="ARBA" id="ARBA00022475"/>
    </source>
</evidence>
<feature type="transmembrane region" description="Helical" evidence="9">
    <location>
        <begin position="59"/>
        <end position="81"/>
    </location>
</feature>
<feature type="domain" description="ABC transmembrane type-1" evidence="10">
    <location>
        <begin position="17"/>
        <end position="212"/>
    </location>
</feature>
<keyword evidence="7 9" id="KW-1133">Transmembrane helix</keyword>
<dbReference type="SUPFAM" id="SSF161098">
    <property type="entry name" value="MetI-like"/>
    <property type="match status" value="1"/>
</dbReference>
<comment type="subcellular location">
    <subcellularLocation>
        <location evidence="1 9">Cell membrane</location>
        <topology evidence="1 9">Multi-pass membrane protein</topology>
    </subcellularLocation>
</comment>
<keyword evidence="4" id="KW-1003">Cell membrane</keyword>
<evidence type="ECO:0000256" key="3">
    <source>
        <dbReference type="ARBA" id="ARBA00022448"/>
    </source>
</evidence>
<evidence type="ECO:0000256" key="9">
    <source>
        <dbReference type="RuleBase" id="RU363032"/>
    </source>
</evidence>
<evidence type="ECO:0000256" key="6">
    <source>
        <dbReference type="ARBA" id="ARBA00022970"/>
    </source>
</evidence>
<dbReference type="InterPro" id="IPR035906">
    <property type="entry name" value="MetI-like_sf"/>
</dbReference>
<dbReference type="InterPro" id="IPR000515">
    <property type="entry name" value="MetI-like"/>
</dbReference>
<comment type="caution">
    <text evidence="11">The sequence shown here is derived from an EMBL/GenBank/DDBJ whole genome shotgun (WGS) entry which is preliminary data.</text>
</comment>
<evidence type="ECO:0000256" key="8">
    <source>
        <dbReference type="ARBA" id="ARBA00023136"/>
    </source>
</evidence>
<dbReference type="RefSeq" id="WP_380705239.1">
    <property type="nucleotide sequence ID" value="NZ_JBHSAP010000015.1"/>
</dbReference>
<dbReference type="Pfam" id="PF00528">
    <property type="entry name" value="BPD_transp_1"/>
    <property type="match status" value="1"/>
</dbReference>
<keyword evidence="3 9" id="KW-0813">Transport</keyword>
<proteinExistence type="inferred from homology"/>
<feature type="transmembrane region" description="Helical" evidence="9">
    <location>
        <begin position="193"/>
        <end position="215"/>
    </location>
</feature>
<reference evidence="12" key="1">
    <citation type="journal article" date="2019" name="Int. J. Syst. Evol. Microbiol.">
        <title>The Global Catalogue of Microorganisms (GCM) 10K type strain sequencing project: providing services to taxonomists for standard genome sequencing and annotation.</title>
        <authorList>
            <consortium name="The Broad Institute Genomics Platform"/>
            <consortium name="The Broad Institute Genome Sequencing Center for Infectious Disease"/>
            <person name="Wu L."/>
            <person name="Ma J."/>
        </authorList>
    </citation>
    <scope>NUCLEOTIDE SEQUENCE [LARGE SCALE GENOMIC DNA]</scope>
    <source>
        <strain evidence="12">IBRC-M 10813</strain>
    </source>
</reference>
<name>A0ABV8JG59_9BACL</name>
<evidence type="ECO:0000256" key="1">
    <source>
        <dbReference type="ARBA" id="ARBA00004651"/>
    </source>
</evidence>